<dbReference type="InterPro" id="IPR050079">
    <property type="entry name" value="DEAD_box_RNA_helicase"/>
</dbReference>
<dbReference type="PROSITE" id="PS00039">
    <property type="entry name" value="DEAD_ATP_HELICASE"/>
    <property type="match status" value="1"/>
</dbReference>
<dbReference type="EMBL" id="CAJNIZ010007003">
    <property type="protein sequence ID" value="CAE7254452.1"/>
    <property type="molecule type" value="Genomic_DNA"/>
</dbReference>
<proteinExistence type="inferred from homology"/>
<dbReference type="Proteomes" id="UP000649617">
    <property type="component" value="Unassembled WGS sequence"/>
</dbReference>
<evidence type="ECO:0000313" key="14">
    <source>
        <dbReference type="EMBL" id="CAE7254452.1"/>
    </source>
</evidence>
<feature type="compositionally biased region" description="Basic and acidic residues" evidence="10">
    <location>
        <begin position="846"/>
        <end position="860"/>
    </location>
</feature>
<feature type="domain" description="Helicase ATP-binding" evidence="11">
    <location>
        <begin position="58"/>
        <end position="230"/>
    </location>
</feature>
<dbReference type="GO" id="GO:0005524">
    <property type="term" value="F:ATP binding"/>
    <property type="evidence" value="ECO:0007669"/>
    <property type="project" value="UniProtKB-KW"/>
</dbReference>
<dbReference type="Gene3D" id="3.40.50.300">
    <property type="entry name" value="P-loop containing nucleotide triphosphate hydrolases"/>
    <property type="match status" value="2"/>
</dbReference>
<dbReference type="Pfam" id="PF00270">
    <property type="entry name" value="DEAD"/>
    <property type="match status" value="1"/>
</dbReference>
<dbReference type="PROSITE" id="PS51192">
    <property type="entry name" value="HELICASE_ATP_BIND_1"/>
    <property type="match status" value="1"/>
</dbReference>
<dbReference type="AlphaFoldDB" id="A0A812M376"/>
<evidence type="ECO:0000256" key="10">
    <source>
        <dbReference type="SAM" id="MobiDB-lite"/>
    </source>
</evidence>
<dbReference type="SMART" id="SM00490">
    <property type="entry name" value="HELICc"/>
    <property type="match status" value="1"/>
</dbReference>
<keyword evidence="7" id="KW-0694">RNA-binding</keyword>
<keyword evidence="4" id="KW-0378">Hydrolase</keyword>
<dbReference type="PANTHER" id="PTHR47959:SF8">
    <property type="entry name" value="RNA HELICASE"/>
    <property type="match status" value="1"/>
</dbReference>
<dbReference type="InterPro" id="IPR000629">
    <property type="entry name" value="RNA-helicase_DEAD-box_CS"/>
</dbReference>
<evidence type="ECO:0000256" key="2">
    <source>
        <dbReference type="ARBA" id="ARBA00012552"/>
    </source>
</evidence>
<evidence type="ECO:0000259" key="13">
    <source>
        <dbReference type="PROSITE" id="PS51195"/>
    </source>
</evidence>
<keyword evidence="5" id="KW-0347">Helicase</keyword>
<name>A0A812M376_SYMPI</name>
<evidence type="ECO:0000313" key="15">
    <source>
        <dbReference type="Proteomes" id="UP000649617"/>
    </source>
</evidence>
<evidence type="ECO:0000256" key="8">
    <source>
        <dbReference type="ARBA" id="ARBA00047984"/>
    </source>
</evidence>
<dbReference type="GO" id="GO:0003723">
    <property type="term" value="F:RNA binding"/>
    <property type="evidence" value="ECO:0007669"/>
    <property type="project" value="UniProtKB-KW"/>
</dbReference>
<dbReference type="SMART" id="SM01123">
    <property type="entry name" value="DBP10CT"/>
    <property type="match status" value="1"/>
</dbReference>
<evidence type="ECO:0000259" key="11">
    <source>
        <dbReference type="PROSITE" id="PS51192"/>
    </source>
</evidence>
<dbReference type="InterPro" id="IPR001650">
    <property type="entry name" value="Helicase_C-like"/>
</dbReference>
<protein>
    <recommendedName>
        <fullName evidence="2">RNA helicase</fullName>
        <ecNumber evidence="2">3.6.4.13</ecNumber>
    </recommendedName>
</protein>
<dbReference type="InterPro" id="IPR012541">
    <property type="entry name" value="DBP10_C"/>
</dbReference>
<organism evidence="14 15">
    <name type="scientific">Symbiodinium pilosum</name>
    <name type="common">Dinoflagellate</name>
    <dbReference type="NCBI Taxonomy" id="2952"/>
    <lineage>
        <taxon>Eukaryota</taxon>
        <taxon>Sar</taxon>
        <taxon>Alveolata</taxon>
        <taxon>Dinophyceae</taxon>
        <taxon>Suessiales</taxon>
        <taxon>Symbiodiniaceae</taxon>
        <taxon>Symbiodinium</taxon>
    </lineage>
</organism>
<dbReference type="SUPFAM" id="SSF52540">
    <property type="entry name" value="P-loop containing nucleoside triphosphate hydrolases"/>
    <property type="match status" value="1"/>
</dbReference>
<keyword evidence="6" id="KW-0067">ATP-binding</keyword>
<feature type="compositionally biased region" description="Basic residues" evidence="10">
    <location>
        <begin position="588"/>
        <end position="604"/>
    </location>
</feature>
<evidence type="ECO:0000256" key="3">
    <source>
        <dbReference type="ARBA" id="ARBA00022741"/>
    </source>
</evidence>
<reference evidence="14" key="1">
    <citation type="submission" date="2021-02" db="EMBL/GenBank/DDBJ databases">
        <authorList>
            <person name="Dougan E. K."/>
            <person name="Rhodes N."/>
            <person name="Thang M."/>
            <person name="Chan C."/>
        </authorList>
    </citation>
    <scope>NUCLEOTIDE SEQUENCE</scope>
</reference>
<dbReference type="InterPro" id="IPR014001">
    <property type="entry name" value="Helicase_ATP-bd"/>
</dbReference>
<feature type="domain" description="Helicase C-terminal" evidence="12">
    <location>
        <begin position="241"/>
        <end position="406"/>
    </location>
</feature>
<dbReference type="InterPro" id="IPR014014">
    <property type="entry name" value="RNA_helicase_DEAD_Q_motif"/>
</dbReference>
<dbReference type="PANTHER" id="PTHR47959">
    <property type="entry name" value="ATP-DEPENDENT RNA HELICASE RHLE-RELATED"/>
    <property type="match status" value="1"/>
</dbReference>
<dbReference type="PROSITE" id="PS51195">
    <property type="entry name" value="Q_MOTIF"/>
    <property type="match status" value="1"/>
</dbReference>
<comment type="catalytic activity">
    <reaction evidence="8">
        <text>ATP + H2O = ADP + phosphate + H(+)</text>
        <dbReference type="Rhea" id="RHEA:13065"/>
        <dbReference type="ChEBI" id="CHEBI:15377"/>
        <dbReference type="ChEBI" id="CHEBI:15378"/>
        <dbReference type="ChEBI" id="CHEBI:30616"/>
        <dbReference type="ChEBI" id="CHEBI:43474"/>
        <dbReference type="ChEBI" id="CHEBI:456216"/>
        <dbReference type="EC" id="3.6.4.13"/>
    </reaction>
</comment>
<feature type="region of interest" description="Disordered" evidence="10">
    <location>
        <begin position="563"/>
        <end position="650"/>
    </location>
</feature>
<evidence type="ECO:0000256" key="7">
    <source>
        <dbReference type="ARBA" id="ARBA00022884"/>
    </source>
</evidence>
<dbReference type="GO" id="GO:0005829">
    <property type="term" value="C:cytosol"/>
    <property type="evidence" value="ECO:0007669"/>
    <property type="project" value="TreeGrafter"/>
</dbReference>
<evidence type="ECO:0000256" key="6">
    <source>
        <dbReference type="ARBA" id="ARBA00022840"/>
    </source>
</evidence>
<dbReference type="EC" id="3.6.4.13" evidence="2"/>
<keyword evidence="15" id="KW-1185">Reference proteome</keyword>
<dbReference type="InterPro" id="IPR011545">
    <property type="entry name" value="DEAD/DEAH_box_helicase_dom"/>
</dbReference>
<evidence type="ECO:0000259" key="12">
    <source>
        <dbReference type="PROSITE" id="PS51194"/>
    </source>
</evidence>
<dbReference type="GO" id="GO:0003724">
    <property type="term" value="F:RNA helicase activity"/>
    <property type="evidence" value="ECO:0007669"/>
    <property type="project" value="UniProtKB-EC"/>
</dbReference>
<dbReference type="Pfam" id="PF00271">
    <property type="entry name" value="Helicase_C"/>
    <property type="match status" value="1"/>
</dbReference>
<dbReference type="GO" id="GO:0005730">
    <property type="term" value="C:nucleolus"/>
    <property type="evidence" value="ECO:0007669"/>
    <property type="project" value="UniProtKB-SubCell"/>
</dbReference>
<evidence type="ECO:0000256" key="5">
    <source>
        <dbReference type="ARBA" id="ARBA00022806"/>
    </source>
</evidence>
<feature type="compositionally biased region" description="Basic and acidic residues" evidence="10">
    <location>
        <begin position="823"/>
        <end position="832"/>
    </location>
</feature>
<feature type="compositionally biased region" description="Basic residues" evidence="10">
    <location>
        <begin position="878"/>
        <end position="897"/>
    </location>
</feature>
<feature type="region of interest" description="Disordered" evidence="10">
    <location>
        <begin position="702"/>
        <end position="789"/>
    </location>
</feature>
<comment type="caution">
    <text evidence="14">The sequence shown here is derived from an EMBL/GenBank/DDBJ whole genome shotgun (WGS) entry which is preliminary data.</text>
</comment>
<dbReference type="CDD" id="cd18787">
    <property type="entry name" value="SF2_C_DEAD"/>
    <property type="match status" value="1"/>
</dbReference>
<feature type="region of interest" description="Disordered" evidence="10">
    <location>
        <begin position="1"/>
        <end position="28"/>
    </location>
</feature>
<feature type="compositionally biased region" description="Basic and acidic residues" evidence="10">
    <location>
        <begin position="705"/>
        <end position="720"/>
    </location>
</feature>
<dbReference type="PROSITE" id="PS51194">
    <property type="entry name" value="HELICASE_CTER"/>
    <property type="match status" value="1"/>
</dbReference>
<dbReference type="InterPro" id="IPR027417">
    <property type="entry name" value="P-loop_NTPase"/>
</dbReference>
<feature type="short sequence motif" description="Q motif" evidence="9">
    <location>
        <begin position="27"/>
        <end position="55"/>
    </location>
</feature>
<feature type="compositionally biased region" description="Basic residues" evidence="10">
    <location>
        <begin position="833"/>
        <end position="845"/>
    </location>
</feature>
<evidence type="ECO:0000256" key="1">
    <source>
        <dbReference type="ARBA" id="ARBA00010379"/>
    </source>
</evidence>
<feature type="compositionally biased region" description="Acidic residues" evidence="10">
    <location>
        <begin position="610"/>
        <end position="619"/>
    </location>
</feature>
<evidence type="ECO:0000256" key="9">
    <source>
        <dbReference type="PROSITE-ProRule" id="PRU00552"/>
    </source>
</evidence>
<dbReference type="OrthoDB" id="10261375at2759"/>
<dbReference type="SMART" id="SM00487">
    <property type="entry name" value="DEXDc"/>
    <property type="match status" value="1"/>
</dbReference>
<accession>A0A812M376</accession>
<dbReference type="Pfam" id="PF08147">
    <property type="entry name" value="DBP10CT"/>
    <property type="match status" value="1"/>
</dbReference>
<evidence type="ECO:0000256" key="4">
    <source>
        <dbReference type="ARBA" id="ARBA00022801"/>
    </source>
</evidence>
<gene>
    <name evidence="14" type="primary">Ddx54</name>
    <name evidence="14" type="ORF">SPIL2461_LOCUS5058</name>
</gene>
<comment type="similarity">
    <text evidence="1">Belongs to the DEAD box helicase family. DDX54/DBP10 subfamily.</text>
</comment>
<feature type="domain" description="DEAD-box RNA helicase Q" evidence="13">
    <location>
        <begin position="27"/>
        <end position="55"/>
    </location>
</feature>
<feature type="region of interest" description="Disordered" evidence="10">
    <location>
        <begin position="803"/>
        <end position="897"/>
    </location>
</feature>
<keyword evidence="3" id="KW-0547">Nucleotide-binding</keyword>
<sequence>MAPAPEDAGEEVEETGPKKKAKKVKPGSFQGLGLSPPVFKAIMRLGYKVPTPVQRRAIPVILEGQDTVAMARTGSGKTAAFVIPILERLQKHSESVGSRAVVLSPTRELALQTAKACRQMAKFLDLRICVLVGGQALEAQFEHLANNPDVLVCTPGRLTHHIAEAELSLQRVEVLVFDEADRLFELGFAEQLQQVLEATPPNRQVLLFSATLPQQLVAFSRAGIKDPAFVRLDAETSLSEQLSLWYLFVRQDEKLAAAIAVLRRFHNEGKTTIMFVATKHHVEFFNELLRQLGLSVAVVYGQMDQTARQEQVARFRKKEALILVTTDVAARGVDIPLLDHVVNFDFPASAKLFIHRCGRTARAGRSGLAASLVTLDDLPYTVELMTFLGHKLRLPAESAEGTEDAEGQAAPVLGAMPSVDHEVEALGALLEEGSLLQSLQRSMQASYKLYYKTRPSASRSSVARAKRLLSDCGGPAHLQSLIHPAFAAGLGSQSKAQPEKSTPTTPAVSSDLAYLRNLRGYRPKAEKLGNVLSFSAMRTMEQEKLDAAAIQSRDTQEAILAETSAVSAPRRAHPSKRSAPAAPAPPKAVKRSRPHLSKAARRRLKAGDADGPEAGDGDFDITINDGGDPEANGGKTEQFYLSTERDVTEEARERGYDMEQYQMDLLPDDASDIKKAKSVIRWDAKRKKYLPTMVSVDGRALKGQRRNESGKKVKGEKEKSNAYQKWSKATKRRIQKVGEVEDPSNSLGRLKKSESKTIDFDENAAPVDSSNSRKPIVPFHGKVSQEHLTHKQKRALKKRAKLDSVAEGAGASSELKTAQQIQNEKKLRDRQKLKQKPWLRKQRAKQAKETRMKKLEERQMKYGARTKAKMLIIEGPKRWNKRQPKPQTGHGRRQGGF</sequence>
<dbReference type="GO" id="GO:0016787">
    <property type="term" value="F:hydrolase activity"/>
    <property type="evidence" value="ECO:0007669"/>
    <property type="project" value="UniProtKB-KW"/>
</dbReference>